<sequence length="60" mass="6917">MLRRHAYHVIPRLPCTIGNGIAELTNVRCALWKVLSPFVYGVTSFSKSFMRNHIKNSDNR</sequence>
<proteinExistence type="predicted"/>
<keyword evidence="2" id="KW-1185">Reference proteome</keyword>
<comment type="caution">
    <text evidence="1">The sequence shown here is derived from an EMBL/GenBank/DDBJ whole genome shotgun (WGS) entry which is preliminary data.</text>
</comment>
<name>A0A9D4BDL9_DREPO</name>
<dbReference type="AlphaFoldDB" id="A0A9D4BDL9"/>
<dbReference type="EMBL" id="JAIWYP010000040">
    <property type="protein sequence ID" value="KAH3691286.1"/>
    <property type="molecule type" value="Genomic_DNA"/>
</dbReference>
<protein>
    <submittedName>
        <fullName evidence="1">Uncharacterized protein</fullName>
    </submittedName>
</protein>
<reference evidence="1" key="2">
    <citation type="submission" date="2020-11" db="EMBL/GenBank/DDBJ databases">
        <authorList>
            <person name="McCartney M.A."/>
            <person name="Auch B."/>
            <person name="Kono T."/>
            <person name="Mallez S."/>
            <person name="Becker A."/>
            <person name="Gohl D.M."/>
            <person name="Silverstein K.A.T."/>
            <person name="Koren S."/>
            <person name="Bechman K.B."/>
            <person name="Herman A."/>
            <person name="Abrahante J.E."/>
            <person name="Garbe J."/>
        </authorList>
    </citation>
    <scope>NUCLEOTIDE SEQUENCE</scope>
    <source>
        <strain evidence="1">Duluth1</strain>
        <tissue evidence="1">Whole animal</tissue>
    </source>
</reference>
<evidence type="ECO:0000313" key="2">
    <source>
        <dbReference type="Proteomes" id="UP000828390"/>
    </source>
</evidence>
<accession>A0A9D4BDL9</accession>
<gene>
    <name evidence="1" type="ORF">DPMN_192036</name>
</gene>
<evidence type="ECO:0000313" key="1">
    <source>
        <dbReference type="EMBL" id="KAH3691286.1"/>
    </source>
</evidence>
<dbReference type="Proteomes" id="UP000828390">
    <property type="component" value="Unassembled WGS sequence"/>
</dbReference>
<organism evidence="1 2">
    <name type="scientific">Dreissena polymorpha</name>
    <name type="common">Zebra mussel</name>
    <name type="synonym">Mytilus polymorpha</name>
    <dbReference type="NCBI Taxonomy" id="45954"/>
    <lineage>
        <taxon>Eukaryota</taxon>
        <taxon>Metazoa</taxon>
        <taxon>Spiralia</taxon>
        <taxon>Lophotrochozoa</taxon>
        <taxon>Mollusca</taxon>
        <taxon>Bivalvia</taxon>
        <taxon>Autobranchia</taxon>
        <taxon>Heteroconchia</taxon>
        <taxon>Euheterodonta</taxon>
        <taxon>Imparidentia</taxon>
        <taxon>Neoheterodontei</taxon>
        <taxon>Myida</taxon>
        <taxon>Dreissenoidea</taxon>
        <taxon>Dreissenidae</taxon>
        <taxon>Dreissena</taxon>
    </lineage>
</organism>
<reference evidence="1" key="1">
    <citation type="journal article" date="2019" name="bioRxiv">
        <title>The Genome of the Zebra Mussel, Dreissena polymorpha: A Resource for Invasive Species Research.</title>
        <authorList>
            <person name="McCartney M.A."/>
            <person name="Auch B."/>
            <person name="Kono T."/>
            <person name="Mallez S."/>
            <person name="Zhang Y."/>
            <person name="Obille A."/>
            <person name="Becker A."/>
            <person name="Abrahante J.E."/>
            <person name="Garbe J."/>
            <person name="Badalamenti J.P."/>
            <person name="Herman A."/>
            <person name="Mangelson H."/>
            <person name="Liachko I."/>
            <person name="Sullivan S."/>
            <person name="Sone E.D."/>
            <person name="Koren S."/>
            <person name="Silverstein K.A.T."/>
            <person name="Beckman K.B."/>
            <person name="Gohl D.M."/>
        </authorList>
    </citation>
    <scope>NUCLEOTIDE SEQUENCE</scope>
    <source>
        <strain evidence="1">Duluth1</strain>
        <tissue evidence="1">Whole animal</tissue>
    </source>
</reference>